<dbReference type="AlphaFoldDB" id="A0AAD7G5K8"/>
<protein>
    <submittedName>
        <fullName evidence="3">Uncharacterized protein</fullName>
    </submittedName>
</protein>
<dbReference type="Proteomes" id="UP001221757">
    <property type="component" value="Unassembled WGS sequence"/>
</dbReference>
<keyword evidence="2" id="KW-1133">Transmembrane helix</keyword>
<gene>
    <name evidence="3" type="ORF">B0H17DRAFT_1142399</name>
</gene>
<dbReference type="EMBL" id="JARKIE010000193">
    <property type="protein sequence ID" value="KAJ7668847.1"/>
    <property type="molecule type" value="Genomic_DNA"/>
</dbReference>
<evidence type="ECO:0000256" key="1">
    <source>
        <dbReference type="SAM" id="MobiDB-lite"/>
    </source>
</evidence>
<reference evidence="3" key="1">
    <citation type="submission" date="2023-03" db="EMBL/GenBank/DDBJ databases">
        <title>Massive genome expansion in bonnet fungi (Mycena s.s.) driven by repeated elements and novel gene families across ecological guilds.</title>
        <authorList>
            <consortium name="Lawrence Berkeley National Laboratory"/>
            <person name="Harder C.B."/>
            <person name="Miyauchi S."/>
            <person name="Viragh M."/>
            <person name="Kuo A."/>
            <person name="Thoen E."/>
            <person name="Andreopoulos B."/>
            <person name="Lu D."/>
            <person name="Skrede I."/>
            <person name="Drula E."/>
            <person name="Henrissat B."/>
            <person name="Morin E."/>
            <person name="Kohler A."/>
            <person name="Barry K."/>
            <person name="LaButti K."/>
            <person name="Morin E."/>
            <person name="Salamov A."/>
            <person name="Lipzen A."/>
            <person name="Mereny Z."/>
            <person name="Hegedus B."/>
            <person name="Baldrian P."/>
            <person name="Stursova M."/>
            <person name="Weitz H."/>
            <person name="Taylor A."/>
            <person name="Grigoriev I.V."/>
            <person name="Nagy L.G."/>
            <person name="Martin F."/>
            <person name="Kauserud H."/>
        </authorList>
    </citation>
    <scope>NUCLEOTIDE SEQUENCE</scope>
    <source>
        <strain evidence="3">CBHHK067</strain>
    </source>
</reference>
<organism evidence="3 4">
    <name type="scientific">Mycena rosella</name>
    <name type="common">Pink bonnet</name>
    <name type="synonym">Agaricus rosellus</name>
    <dbReference type="NCBI Taxonomy" id="1033263"/>
    <lineage>
        <taxon>Eukaryota</taxon>
        <taxon>Fungi</taxon>
        <taxon>Dikarya</taxon>
        <taxon>Basidiomycota</taxon>
        <taxon>Agaricomycotina</taxon>
        <taxon>Agaricomycetes</taxon>
        <taxon>Agaricomycetidae</taxon>
        <taxon>Agaricales</taxon>
        <taxon>Marasmiineae</taxon>
        <taxon>Mycenaceae</taxon>
        <taxon>Mycena</taxon>
    </lineage>
</organism>
<feature type="transmembrane region" description="Helical" evidence="2">
    <location>
        <begin position="124"/>
        <end position="147"/>
    </location>
</feature>
<keyword evidence="2" id="KW-0472">Membrane</keyword>
<sequence length="199" mass="20501">MNVTVPSHLEAPGPIIIQLAIDPTAPVPGADFFVSSSVNSSVPPSFIGSAGVNVKLQDGIRGNMTFNLPQLPEGLLMWRATSDGGGVVKNGSIIGTSNTFSVTPAPPPKNTAAVTATESTSKSVMPYILLSIGIILVVAIAGIFLICRRRSRSRGSARRSPASVEDGRAGGPGPSASDASLNSLPEKARDPWVEVRGTS</sequence>
<keyword evidence="4" id="KW-1185">Reference proteome</keyword>
<accession>A0AAD7G5K8</accession>
<comment type="caution">
    <text evidence="3">The sequence shown here is derived from an EMBL/GenBank/DDBJ whole genome shotgun (WGS) entry which is preliminary data.</text>
</comment>
<proteinExistence type="predicted"/>
<name>A0AAD7G5K8_MYCRO</name>
<evidence type="ECO:0000313" key="3">
    <source>
        <dbReference type="EMBL" id="KAJ7668847.1"/>
    </source>
</evidence>
<feature type="region of interest" description="Disordered" evidence="1">
    <location>
        <begin position="155"/>
        <end position="199"/>
    </location>
</feature>
<keyword evidence="2" id="KW-0812">Transmembrane</keyword>
<evidence type="ECO:0000256" key="2">
    <source>
        <dbReference type="SAM" id="Phobius"/>
    </source>
</evidence>
<evidence type="ECO:0000313" key="4">
    <source>
        <dbReference type="Proteomes" id="UP001221757"/>
    </source>
</evidence>